<dbReference type="EMBL" id="BANU01000001">
    <property type="protein sequence ID" value="GAC59308.1"/>
    <property type="molecule type" value="Genomic_DNA"/>
</dbReference>
<evidence type="ECO:0000313" key="2">
    <source>
        <dbReference type="Proteomes" id="UP000035083"/>
    </source>
</evidence>
<protein>
    <submittedName>
        <fullName evidence="1">Uncharacterized protein</fullName>
    </submittedName>
</protein>
<sequence>MSVNATKCKTCGQPIRWWRSSVREGGWLCVDYSPDDAGTVKRVPTLDPATRKRVMYGRALTGTDLAAALADGELLFTLHSRTCHGKKAHSAEQ</sequence>
<name>L7LGW5_9ACTN</name>
<accession>L7LGW5</accession>
<dbReference type="AlphaFoldDB" id="L7LGW5"/>
<organism evidence="1 2">
    <name type="scientific">Gordonia sihwensis NBRC 108236</name>
    <dbReference type="NCBI Taxonomy" id="1223544"/>
    <lineage>
        <taxon>Bacteria</taxon>
        <taxon>Bacillati</taxon>
        <taxon>Actinomycetota</taxon>
        <taxon>Actinomycetes</taxon>
        <taxon>Mycobacteriales</taxon>
        <taxon>Gordoniaceae</taxon>
        <taxon>Gordonia</taxon>
    </lineage>
</organism>
<comment type="caution">
    <text evidence="1">The sequence shown here is derived from an EMBL/GenBank/DDBJ whole genome shotgun (WGS) entry which is preliminary data.</text>
</comment>
<dbReference type="SUPFAM" id="SSF57863">
    <property type="entry name" value="ArfGap/RecO-like zinc finger"/>
    <property type="match status" value="1"/>
</dbReference>
<dbReference type="Proteomes" id="UP000035083">
    <property type="component" value="Unassembled WGS sequence"/>
</dbReference>
<proteinExistence type="predicted"/>
<keyword evidence="2" id="KW-1185">Reference proteome</keyword>
<dbReference type="RefSeq" id="WP_006894495.1">
    <property type="nucleotide sequence ID" value="NZ_BANU01000001.1"/>
</dbReference>
<dbReference type="InterPro" id="IPR037278">
    <property type="entry name" value="ARFGAP/RecO"/>
</dbReference>
<evidence type="ECO:0000313" key="1">
    <source>
        <dbReference type="EMBL" id="GAC59308.1"/>
    </source>
</evidence>
<reference evidence="1 2" key="1">
    <citation type="submission" date="2012-12" db="EMBL/GenBank/DDBJ databases">
        <title>Whole genome shotgun sequence of Gordonia sihwensis NBRC 108236.</title>
        <authorList>
            <person name="Yoshida I."/>
            <person name="Hosoyama A."/>
            <person name="Tsuchikane K."/>
            <person name="Ando Y."/>
            <person name="Baba S."/>
            <person name="Ohji S."/>
            <person name="Hamada M."/>
            <person name="Tamura T."/>
            <person name="Yamazoe A."/>
            <person name="Yamazaki S."/>
            <person name="Fujita N."/>
        </authorList>
    </citation>
    <scope>NUCLEOTIDE SEQUENCE [LARGE SCALE GENOMIC DNA]</scope>
    <source>
        <strain evidence="1 2">NBRC 108236</strain>
    </source>
</reference>
<gene>
    <name evidence="1" type="ORF">GSI01S_01_02740</name>
</gene>